<keyword evidence="10" id="KW-1185">Reference proteome</keyword>
<evidence type="ECO:0000256" key="2">
    <source>
        <dbReference type="ARBA" id="ARBA00022695"/>
    </source>
</evidence>
<evidence type="ECO:0000259" key="8">
    <source>
        <dbReference type="Pfam" id="PF17921"/>
    </source>
</evidence>
<dbReference type="GO" id="GO:0004519">
    <property type="term" value="F:endonuclease activity"/>
    <property type="evidence" value="ECO:0007669"/>
    <property type="project" value="UniProtKB-KW"/>
</dbReference>
<comment type="caution">
    <text evidence="9">The sequence shown here is derived from an EMBL/GenBank/DDBJ whole genome shotgun (WGS) entry which is preliminary data.</text>
</comment>
<accession>A0A9W6Y1T1</accession>
<dbReference type="GO" id="GO:0003964">
    <property type="term" value="F:RNA-directed DNA polymerase activity"/>
    <property type="evidence" value="ECO:0007669"/>
    <property type="project" value="UniProtKB-KW"/>
</dbReference>
<keyword evidence="3" id="KW-0540">Nuclease</keyword>
<evidence type="ECO:0000256" key="4">
    <source>
        <dbReference type="ARBA" id="ARBA00022759"/>
    </source>
</evidence>
<dbReference type="Pfam" id="PF17917">
    <property type="entry name" value="RT_RNaseH"/>
    <property type="match status" value="1"/>
</dbReference>
<feature type="domain" description="Reverse transcriptase RNase H-like" evidence="7">
    <location>
        <begin position="2"/>
        <end position="64"/>
    </location>
</feature>
<dbReference type="AlphaFoldDB" id="A0A9W6Y1T1"/>
<dbReference type="Pfam" id="PF17921">
    <property type="entry name" value="Integrase_H2C2"/>
    <property type="match status" value="1"/>
</dbReference>
<dbReference type="InterPro" id="IPR041588">
    <property type="entry name" value="Integrase_H2C2"/>
</dbReference>
<keyword evidence="1" id="KW-0808">Transferase</keyword>
<dbReference type="Proteomes" id="UP001165121">
    <property type="component" value="Unassembled WGS sequence"/>
</dbReference>
<evidence type="ECO:0000313" key="10">
    <source>
        <dbReference type="Proteomes" id="UP001165121"/>
    </source>
</evidence>
<gene>
    <name evidence="9" type="ORF">Pfra01_002053200</name>
</gene>
<evidence type="ECO:0000256" key="3">
    <source>
        <dbReference type="ARBA" id="ARBA00022722"/>
    </source>
</evidence>
<proteinExistence type="predicted"/>
<dbReference type="InterPro" id="IPR041373">
    <property type="entry name" value="RT_RNaseH"/>
</dbReference>
<evidence type="ECO:0000256" key="6">
    <source>
        <dbReference type="ARBA" id="ARBA00022918"/>
    </source>
</evidence>
<keyword evidence="2" id="KW-0548">Nucleotidyltransferase</keyword>
<evidence type="ECO:0000256" key="5">
    <source>
        <dbReference type="ARBA" id="ARBA00022801"/>
    </source>
</evidence>
<dbReference type="PANTHER" id="PTHR37984">
    <property type="entry name" value="PROTEIN CBG26694"/>
    <property type="match status" value="1"/>
</dbReference>
<dbReference type="PANTHER" id="PTHR37984:SF5">
    <property type="entry name" value="PROTEIN NYNRIN-LIKE"/>
    <property type="match status" value="1"/>
</dbReference>
<evidence type="ECO:0000313" key="9">
    <source>
        <dbReference type="EMBL" id="GMF51056.1"/>
    </source>
</evidence>
<dbReference type="InterPro" id="IPR050951">
    <property type="entry name" value="Retrovirus_Pol_polyprotein"/>
</dbReference>
<dbReference type="EMBL" id="BSXT01002807">
    <property type="protein sequence ID" value="GMF51056.1"/>
    <property type="molecule type" value="Genomic_DNA"/>
</dbReference>
<dbReference type="OrthoDB" id="111859at2759"/>
<organism evidence="9 10">
    <name type="scientific">Phytophthora fragariaefolia</name>
    <dbReference type="NCBI Taxonomy" id="1490495"/>
    <lineage>
        <taxon>Eukaryota</taxon>
        <taxon>Sar</taxon>
        <taxon>Stramenopiles</taxon>
        <taxon>Oomycota</taxon>
        <taxon>Peronosporomycetes</taxon>
        <taxon>Peronosporales</taxon>
        <taxon>Peronosporaceae</taxon>
        <taxon>Phytophthora</taxon>
    </lineage>
</organism>
<feature type="domain" description="Integrase zinc-binding" evidence="8">
    <location>
        <begin position="138"/>
        <end position="194"/>
    </location>
</feature>
<dbReference type="Gene3D" id="1.10.340.70">
    <property type="match status" value="1"/>
</dbReference>
<protein>
    <submittedName>
        <fullName evidence="9">Unnamed protein product</fullName>
    </submittedName>
</protein>
<reference evidence="9" key="1">
    <citation type="submission" date="2023-04" db="EMBL/GenBank/DDBJ databases">
        <title>Phytophthora fragariaefolia NBRC 109709.</title>
        <authorList>
            <person name="Ichikawa N."/>
            <person name="Sato H."/>
            <person name="Tonouchi N."/>
        </authorList>
    </citation>
    <scope>NUCLEOTIDE SEQUENCE</scope>
    <source>
        <strain evidence="9">NBRC 109709</strain>
    </source>
</reference>
<sequence>MAELKYSSQQQGLFAIVNALAAFRIYCLDRPVMIETDHKSLEHIFQLKMANRRLARWYDKLAEYQPVFANLIKTIIEGHKKDKIIQQIRRVIERRRDGSTSRDVSETQYKAYLVEINLVWYQGSTDVKPRIVVPNILNLKHKIIAEVHGSIYGGHPGSDRMCLKLQTDWQWPRMIRTIKKYIADCEDCRRNKSRLSKTPGLMKPLQIPDERWRSISIDFITDLPDTKRANNFIWVVVD</sequence>
<evidence type="ECO:0000259" key="7">
    <source>
        <dbReference type="Pfam" id="PF17917"/>
    </source>
</evidence>
<keyword evidence="4" id="KW-0255">Endonuclease</keyword>
<dbReference type="GO" id="GO:0016787">
    <property type="term" value="F:hydrolase activity"/>
    <property type="evidence" value="ECO:0007669"/>
    <property type="project" value="UniProtKB-KW"/>
</dbReference>
<keyword evidence="5" id="KW-0378">Hydrolase</keyword>
<dbReference type="SUPFAM" id="SSF56672">
    <property type="entry name" value="DNA/RNA polymerases"/>
    <property type="match status" value="1"/>
</dbReference>
<dbReference type="InterPro" id="IPR043502">
    <property type="entry name" value="DNA/RNA_pol_sf"/>
</dbReference>
<keyword evidence="6" id="KW-0695">RNA-directed DNA polymerase</keyword>
<evidence type="ECO:0000256" key="1">
    <source>
        <dbReference type="ARBA" id="ARBA00022679"/>
    </source>
</evidence>
<name>A0A9W6Y1T1_9STRA</name>